<feature type="transmembrane region" description="Helical" evidence="1">
    <location>
        <begin position="56"/>
        <end position="75"/>
    </location>
</feature>
<feature type="transmembrane region" description="Helical" evidence="1">
    <location>
        <begin position="188"/>
        <end position="215"/>
    </location>
</feature>
<feature type="transmembrane region" description="Helical" evidence="1">
    <location>
        <begin position="221"/>
        <end position="243"/>
    </location>
</feature>
<name>Q4JYG7_STREE</name>
<feature type="transmembrane region" description="Helical" evidence="1">
    <location>
        <begin position="81"/>
        <end position="101"/>
    </location>
</feature>
<reference evidence="2" key="1">
    <citation type="journal article" date="2006" name="PLoS Genet.">
        <title>Genetic analysis of the capsular biosynthetic locus from all 90 pneumococcal serotypes.</title>
        <authorList>
            <person name="Bentley S.D."/>
            <person name="Aanensen D.M."/>
            <person name="Mavroidi A."/>
            <person name="Saunders D."/>
            <person name="Rabbinowitsch E."/>
            <person name="Collins M."/>
            <person name="Donohoe K."/>
            <person name="Harris D."/>
            <person name="Murphy L."/>
            <person name="Quail M.A."/>
            <person name="Samuel G."/>
            <person name="Skovsted I.C."/>
            <person name="Kaltoft M.S."/>
            <person name="Barrell B."/>
            <person name="Reeves P.R."/>
            <person name="Parkhill J."/>
            <person name="Spratt B.G."/>
        </authorList>
    </citation>
    <scope>NUCLEOTIDE SEQUENCE</scope>
    <source>
        <strain evidence="2">656/63</strain>
    </source>
</reference>
<dbReference type="EMBL" id="CR931722">
    <property type="protein sequence ID" value="CAI34680.1"/>
    <property type="molecule type" value="Genomic_DNA"/>
</dbReference>
<feature type="transmembrane region" description="Helical" evidence="1">
    <location>
        <begin position="310"/>
        <end position="333"/>
    </location>
</feature>
<evidence type="ECO:0000313" key="2">
    <source>
        <dbReference type="EMBL" id="CAI34680.1"/>
    </source>
</evidence>
<gene>
    <name evidence="2" type="primary">wzy</name>
    <name evidence="2" type="ORF">SPC48_0015</name>
</gene>
<feature type="transmembrane region" description="Helical" evidence="1">
    <location>
        <begin position="156"/>
        <end position="176"/>
    </location>
</feature>
<dbReference type="AlphaFoldDB" id="Q4JYG7"/>
<protein>
    <submittedName>
        <fullName evidence="2">Oligosaccharide repeat unit polymerase Wzy</fullName>
    </submittedName>
</protein>
<feature type="transmembrane region" description="Helical" evidence="1">
    <location>
        <begin position="7"/>
        <end position="28"/>
    </location>
</feature>
<feature type="transmembrane region" description="Helical" evidence="1">
    <location>
        <begin position="354"/>
        <end position="382"/>
    </location>
</feature>
<keyword evidence="1" id="KW-1133">Transmembrane helix</keyword>
<evidence type="ECO:0000256" key="1">
    <source>
        <dbReference type="SAM" id="Phobius"/>
    </source>
</evidence>
<accession>Q4JYG7</accession>
<feature type="transmembrane region" description="Helical" evidence="1">
    <location>
        <begin position="264"/>
        <end position="283"/>
    </location>
</feature>
<keyword evidence="1" id="KW-0472">Membrane</keyword>
<feature type="transmembrane region" description="Helical" evidence="1">
    <location>
        <begin position="34"/>
        <end position="51"/>
    </location>
</feature>
<sequence>MKISITNLYIWMLTVMFILMWIPSVPIFNYVDELLTLMILPYVIMNFRALLLKSRLVIIGAIGFLLIGLISTYLSDLSRPLIAIVSDFFTFIKFPITYLYFRYLFTKQNSTYFLNILYILSKFVVVIAFICCLLNYSFELGMTYDIRFGIGSFQFIYNNPGFFLALMVVCYSLINYSNNSGNFKYKILAILNMVATLRSVAFGVIALLLVLSVFIGRNLRLYHLFILIPSIIFVGNGAISTYFGDLETPRKLLFQGGIKVFQKFFPLGAGFASYGSNAAYVYYSPLYFQFGFHHIWGLNLEYGNIANDNFWPMIFAQFGFIGSIFYILMFMAIMKDLFIKSMYKNQVVSLSLIIGHLLISSVGANIITGVLGVSMICAYASMAHVLDDVEVNY</sequence>
<keyword evidence="1" id="KW-0812">Transmembrane</keyword>
<feature type="transmembrane region" description="Helical" evidence="1">
    <location>
        <begin position="113"/>
        <end position="136"/>
    </location>
</feature>
<organism evidence="2">
    <name type="scientific">Streptococcus pneumoniae</name>
    <dbReference type="NCBI Taxonomy" id="1313"/>
    <lineage>
        <taxon>Bacteria</taxon>
        <taxon>Bacillati</taxon>
        <taxon>Bacillota</taxon>
        <taxon>Bacilli</taxon>
        <taxon>Lactobacillales</taxon>
        <taxon>Streptococcaceae</taxon>
        <taxon>Streptococcus</taxon>
    </lineage>
</organism>
<proteinExistence type="predicted"/>